<gene>
    <name evidence="1" type="ORF">JYE49_04215</name>
</gene>
<proteinExistence type="predicted"/>
<sequence length="224" mass="24962">MRMLAVFEKGERIRHIGHLDIQRSVQRGLRRSGLPVAYSNGFNPHILITFASALSTGACGTREIMDVTMAEEVSEEEFLDRMNRAMPKDMQLSEARAVDQKHPALMASLRAAEYDLLIRDPETAEKLTAAIPSMMAKETVTAMRKTKTALKECDIKPLIYELKGDGQHILATLVLTEREACKPGMLIEALAREAGISEEVRMLVTRTGLMGMDPEGRLVPLERL</sequence>
<evidence type="ECO:0000313" key="1">
    <source>
        <dbReference type="EMBL" id="QUC67911.1"/>
    </source>
</evidence>
<name>A0AC61MY66_9FIRM</name>
<evidence type="ECO:0000313" key="2">
    <source>
        <dbReference type="Proteomes" id="UP000682782"/>
    </source>
</evidence>
<accession>A0AC61MY66</accession>
<organism evidence="1 2">
    <name type="scientific">Aristaeella hokkaidonensis</name>
    <dbReference type="NCBI Taxonomy" id="3046382"/>
    <lineage>
        <taxon>Bacteria</taxon>
        <taxon>Bacillati</taxon>
        <taxon>Bacillota</taxon>
        <taxon>Clostridia</taxon>
        <taxon>Eubacteriales</taxon>
        <taxon>Aristaeellaceae</taxon>
        <taxon>Aristaeella</taxon>
    </lineage>
</organism>
<dbReference type="Proteomes" id="UP000682782">
    <property type="component" value="Chromosome"/>
</dbReference>
<reference evidence="1" key="1">
    <citation type="submission" date="2021-01" db="EMBL/GenBank/DDBJ databases">
        <title>Complete genome sequence of Clostridiales bacterium R-7.</title>
        <authorList>
            <person name="Mahoney-Kurpe S.C."/>
            <person name="Palevich N."/>
            <person name="Koike S."/>
            <person name="Moon C.D."/>
            <person name="Attwood G.T."/>
        </authorList>
    </citation>
    <scope>NUCLEOTIDE SEQUENCE</scope>
    <source>
        <strain evidence="1">R-7</strain>
    </source>
</reference>
<dbReference type="EMBL" id="CP068393">
    <property type="protein sequence ID" value="QUC67911.1"/>
    <property type="molecule type" value="Genomic_DNA"/>
</dbReference>
<protein>
    <submittedName>
        <fullName evidence="1">DUF2344 domain-containing protein</fullName>
    </submittedName>
</protein>
<keyword evidence="2" id="KW-1185">Reference proteome</keyword>